<dbReference type="FunFam" id="1.10.10.10:FF:000051">
    <property type="entry name" value="Fur family transcriptional regulator"/>
    <property type="match status" value="1"/>
</dbReference>
<dbReference type="GO" id="GO:0045892">
    <property type="term" value="P:negative regulation of DNA-templated transcription"/>
    <property type="evidence" value="ECO:0007669"/>
    <property type="project" value="TreeGrafter"/>
</dbReference>
<dbReference type="CDD" id="cd07153">
    <property type="entry name" value="Fur_like"/>
    <property type="match status" value="1"/>
</dbReference>
<evidence type="ECO:0000256" key="9">
    <source>
        <dbReference type="PIRSR" id="PIRSR602481-2"/>
    </source>
</evidence>
<feature type="binding site" evidence="8">
    <location>
        <position position="104"/>
    </location>
    <ligand>
        <name>Zn(2+)</name>
        <dbReference type="ChEBI" id="CHEBI:29105"/>
    </ligand>
</feature>
<comment type="cofactor">
    <cofactor evidence="9">
        <name>Mn(2+)</name>
        <dbReference type="ChEBI" id="CHEBI:29035"/>
    </cofactor>
    <cofactor evidence="9">
        <name>Fe(2+)</name>
        <dbReference type="ChEBI" id="CHEBI:29033"/>
    </cofactor>
    <text evidence="9">Binds 1 Mn(2+) or Fe(2+) ion per subunit.</text>
</comment>
<dbReference type="GO" id="GO:0000976">
    <property type="term" value="F:transcription cis-regulatory region binding"/>
    <property type="evidence" value="ECO:0007669"/>
    <property type="project" value="TreeGrafter"/>
</dbReference>
<evidence type="ECO:0000256" key="3">
    <source>
        <dbReference type="ARBA" id="ARBA00022723"/>
    </source>
</evidence>
<evidence type="ECO:0000256" key="1">
    <source>
        <dbReference type="ARBA" id="ARBA00007957"/>
    </source>
</evidence>
<evidence type="ECO:0000313" key="10">
    <source>
        <dbReference type="EMBL" id="HCS93205.1"/>
    </source>
</evidence>
<feature type="binding site" evidence="9">
    <location>
        <position position="133"/>
    </location>
    <ligand>
        <name>Fe cation</name>
        <dbReference type="ChEBI" id="CHEBI:24875"/>
    </ligand>
</feature>
<dbReference type="InterPro" id="IPR036388">
    <property type="entry name" value="WH-like_DNA-bd_sf"/>
</dbReference>
<dbReference type="AlphaFoldDB" id="A0A3D4S2Z5"/>
<dbReference type="Pfam" id="PF01475">
    <property type="entry name" value="FUR"/>
    <property type="match status" value="1"/>
</dbReference>
<evidence type="ECO:0000256" key="6">
    <source>
        <dbReference type="ARBA" id="ARBA00023125"/>
    </source>
</evidence>
<evidence type="ECO:0000256" key="2">
    <source>
        <dbReference type="ARBA" id="ARBA00022491"/>
    </source>
</evidence>
<comment type="caution">
    <text evidence="10">The sequence shown here is derived from an EMBL/GenBank/DDBJ whole genome shotgun (WGS) entry which is preliminary data.</text>
</comment>
<keyword evidence="6" id="KW-0238">DNA-binding</keyword>
<keyword evidence="5" id="KW-0805">Transcription regulation</keyword>
<sequence>MTRESLTTVKKILQQAGYKLTPQRELTLMTLVERANEHLSAEEIYVLLKGKNPDIGLATVYRTLDILTELGITYRSVFDDGLARYDLKISKNKHAHRYLLCLSCGKIETISDDLLLNVEDTIKQKYHFEVLDHRLTFYGICEDCQKNKVNHYE</sequence>
<dbReference type="Proteomes" id="UP000262195">
    <property type="component" value="Unassembled WGS sequence"/>
</dbReference>
<dbReference type="PANTHER" id="PTHR33202">
    <property type="entry name" value="ZINC UPTAKE REGULATION PROTEIN"/>
    <property type="match status" value="1"/>
</dbReference>
<keyword evidence="2" id="KW-0678">Repressor</keyword>
<dbReference type="InterPro" id="IPR043135">
    <property type="entry name" value="Fur_C"/>
</dbReference>
<keyword evidence="3 8" id="KW-0479">Metal-binding</keyword>
<dbReference type="Gene3D" id="1.10.10.10">
    <property type="entry name" value="Winged helix-like DNA-binding domain superfamily/Winged helix DNA-binding domain"/>
    <property type="match status" value="1"/>
</dbReference>
<dbReference type="InterPro" id="IPR002481">
    <property type="entry name" value="FUR"/>
</dbReference>
<dbReference type="PANTHER" id="PTHR33202:SF7">
    <property type="entry name" value="FERRIC UPTAKE REGULATION PROTEIN"/>
    <property type="match status" value="1"/>
</dbReference>
<comment type="cofactor">
    <cofactor evidence="8">
        <name>Zn(2+)</name>
        <dbReference type="ChEBI" id="CHEBI:29105"/>
    </cofactor>
    <text evidence="8">Binds 1 zinc ion per subunit.</text>
</comment>
<reference evidence="10 11" key="1">
    <citation type="journal article" date="2018" name="Nat. Biotechnol.">
        <title>A standardized bacterial taxonomy based on genome phylogeny substantially revises the tree of life.</title>
        <authorList>
            <person name="Parks D.H."/>
            <person name="Chuvochina M."/>
            <person name="Waite D.W."/>
            <person name="Rinke C."/>
            <person name="Skarshewski A."/>
            <person name="Chaumeil P.A."/>
            <person name="Hugenholtz P."/>
        </authorList>
    </citation>
    <scope>NUCLEOTIDE SEQUENCE [LARGE SCALE GENOMIC DNA]</scope>
    <source>
        <strain evidence="10">UBA11306</strain>
    </source>
</reference>
<evidence type="ECO:0000256" key="7">
    <source>
        <dbReference type="ARBA" id="ARBA00023163"/>
    </source>
</evidence>
<evidence type="ECO:0000256" key="4">
    <source>
        <dbReference type="ARBA" id="ARBA00022833"/>
    </source>
</evidence>
<dbReference type="STRING" id="1121105.GCA_000421665_00299"/>
<protein>
    <submittedName>
        <fullName evidence="10">Transcriptional repressor</fullName>
    </submittedName>
</protein>
<keyword evidence="4 8" id="KW-0862">Zinc</keyword>
<evidence type="ECO:0000313" key="11">
    <source>
        <dbReference type="Proteomes" id="UP000262195"/>
    </source>
</evidence>
<feature type="binding site" evidence="8">
    <location>
        <position position="141"/>
    </location>
    <ligand>
        <name>Zn(2+)</name>
        <dbReference type="ChEBI" id="CHEBI:29105"/>
    </ligand>
</feature>
<keyword evidence="9" id="KW-0408">Iron</keyword>
<feature type="binding site" evidence="8">
    <location>
        <position position="101"/>
    </location>
    <ligand>
        <name>Zn(2+)</name>
        <dbReference type="ChEBI" id="CHEBI:29105"/>
    </ligand>
</feature>
<dbReference type="Gene3D" id="3.30.1490.190">
    <property type="match status" value="1"/>
</dbReference>
<organism evidence="10 11">
    <name type="scientific">Bavariicoccus seileri</name>
    <dbReference type="NCBI Taxonomy" id="549685"/>
    <lineage>
        <taxon>Bacteria</taxon>
        <taxon>Bacillati</taxon>
        <taxon>Bacillota</taxon>
        <taxon>Bacilli</taxon>
        <taxon>Lactobacillales</taxon>
        <taxon>Enterococcaceae</taxon>
        <taxon>Bavariicoccus</taxon>
    </lineage>
</organism>
<dbReference type="EMBL" id="DQHO01000003">
    <property type="protein sequence ID" value="HCS93205.1"/>
    <property type="molecule type" value="Genomic_DNA"/>
</dbReference>
<name>A0A3D4S2Z5_9ENTE</name>
<evidence type="ECO:0000256" key="8">
    <source>
        <dbReference type="PIRSR" id="PIRSR602481-1"/>
    </source>
</evidence>
<dbReference type="GO" id="GO:0008270">
    <property type="term" value="F:zinc ion binding"/>
    <property type="evidence" value="ECO:0007669"/>
    <property type="project" value="TreeGrafter"/>
</dbReference>
<dbReference type="SUPFAM" id="SSF46785">
    <property type="entry name" value="Winged helix' DNA-binding domain"/>
    <property type="match status" value="1"/>
</dbReference>
<accession>A0A3D4S2Z5</accession>
<dbReference type="GO" id="GO:1900376">
    <property type="term" value="P:regulation of secondary metabolite biosynthetic process"/>
    <property type="evidence" value="ECO:0007669"/>
    <property type="project" value="TreeGrafter"/>
</dbReference>
<comment type="similarity">
    <text evidence="1">Belongs to the Fur family.</text>
</comment>
<dbReference type="GO" id="GO:0003700">
    <property type="term" value="F:DNA-binding transcription factor activity"/>
    <property type="evidence" value="ECO:0007669"/>
    <property type="project" value="InterPro"/>
</dbReference>
<proteinExistence type="inferred from homology"/>
<evidence type="ECO:0000256" key="5">
    <source>
        <dbReference type="ARBA" id="ARBA00023015"/>
    </source>
</evidence>
<feature type="binding site" evidence="8">
    <location>
        <position position="144"/>
    </location>
    <ligand>
        <name>Zn(2+)</name>
        <dbReference type="ChEBI" id="CHEBI:29105"/>
    </ligand>
</feature>
<dbReference type="InterPro" id="IPR036390">
    <property type="entry name" value="WH_DNA-bd_sf"/>
</dbReference>
<gene>
    <name evidence="10" type="ORF">DIW15_00665</name>
</gene>
<keyword evidence="7" id="KW-0804">Transcription</keyword>